<evidence type="ECO:0000313" key="1">
    <source>
        <dbReference type="EMBL" id="MET3589106.1"/>
    </source>
</evidence>
<comment type="caution">
    <text evidence="1">The sequence shown here is derived from an EMBL/GenBank/DDBJ whole genome shotgun (WGS) entry which is preliminary data.</text>
</comment>
<accession>A0ABV2HEY3</accession>
<proteinExistence type="predicted"/>
<protein>
    <submittedName>
        <fullName evidence="1">Uncharacterized protein</fullName>
    </submittedName>
</protein>
<sequence length="35" mass="3877">MVFISAAFGFGGKVAKQTFGVVSYRVARFNYSKLE</sequence>
<keyword evidence="2" id="KW-1185">Reference proteome</keyword>
<name>A0ABV2HEY3_9HYPH</name>
<dbReference type="Proteomes" id="UP001549086">
    <property type="component" value="Unassembled WGS sequence"/>
</dbReference>
<dbReference type="EMBL" id="JBEPLI010000001">
    <property type="protein sequence ID" value="MET3589106.1"/>
    <property type="molecule type" value="Genomic_DNA"/>
</dbReference>
<reference evidence="1 2" key="1">
    <citation type="submission" date="2024-06" db="EMBL/GenBank/DDBJ databases">
        <title>Genomic Encyclopedia of Type Strains, Phase IV (KMG-IV): sequencing the most valuable type-strain genomes for metagenomic binning, comparative biology and taxonomic classification.</title>
        <authorList>
            <person name="Goeker M."/>
        </authorList>
    </citation>
    <scope>NUCLEOTIDE SEQUENCE [LARGE SCALE GENOMIC DNA]</scope>
    <source>
        <strain evidence="1 2">DSM 23649</strain>
    </source>
</reference>
<evidence type="ECO:0000313" key="2">
    <source>
        <dbReference type="Proteomes" id="UP001549086"/>
    </source>
</evidence>
<organism evidence="1 2">
    <name type="scientific">Bartonella silvatica</name>
    <dbReference type="NCBI Taxonomy" id="357760"/>
    <lineage>
        <taxon>Bacteria</taxon>
        <taxon>Pseudomonadati</taxon>
        <taxon>Pseudomonadota</taxon>
        <taxon>Alphaproteobacteria</taxon>
        <taxon>Hyphomicrobiales</taxon>
        <taxon>Bartonellaceae</taxon>
        <taxon>Bartonella</taxon>
    </lineage>
</organism>
<gene>
    <name evidence="1" type="ORF">ABID23_000176</name>
</gene>